<evidence type="ECO:0000313" key="4">
    <source>
        <dbReference type="Proteomes" id="UP001430848"/>
    </source>
</evidence>
<protein>
    <submittedName>
        <fullName evidence="3">Uncharacterized protein</fullName>
    </submittedName>
</protein>
<organism evidence="3 4">
    <name type="scientific">Diaporthe eres</name>
    <name type="common">Phomopsis oblonga</name>
    <dbReference type="NCBI Taxonomy" id="83184"/>
    <lineage>
        <taxon>Eukaryota</taxon>
        <taxon>Fungi</taxon>
        <taxon>Dikarya</taxon>
        <taxon>Ascomycota</taxon>
        <taxon>Pezizomycotina</taxon>
        <taxon>Sordariomycetes</taxon>
        <taxon>Sordariomycetidae</taxon>
        <taxon>Diaporthales</taxon>
        <taxon>Diaporthaceae</taxon>
        <taxon>Diaporthe</taxon>
        <taxon>Diaporthe eres species complex</taxon>
    </lineage>
</organism>
<feature type="compositionally biased region" description="Polar residues" evidence="1">
    <location>
        <begin position="40"/>
        <end position="55"/>
    </location>
</feature>
<evidence type="ECO:0000256" key="2">
    <source>
        <dbReference type="SAM" id="SignalP"/>
    </source>
</evidence>
<accession>A0ABR1P623</accession>
<feature type="region of interest" description="Disordered" evidence="1">
    <location>
        <begin position="40"/>
        <end position="110"/>
    </location>
</feature>
<evidence type="ECO:0000313" key="3">
    <source>
        <dbReference type="EMBL" id="KAK7727319.1"/>
    </source>
</evidence>
<evidence type="ECO:0000256" key="1">
    <source>
        <dbReference type="SAM" id="MobiDB-lite"/>
    </source>
</evidence>
<dbReference type="EMBL" id="JAKNSF020000038">
    <property type="protein sequence ID" value="KAK7727319.1"/>
    <property type="molecule type" value="Genomic_DNA"/>
</dbReference>
<feature type="compositionally biased region" description="Low complexity" evidence="1">
    <location>
        <begin position="56"/>
        <end position="77"/>
    </location>
</feature>
<dbReference type="Proteomes" id="UP001430848">
    <property type="component" value="Unassembled WGS sequence"/>
</dbReference>
<feature type="compositionally biased region" description="Gly residues" evidence="1">
    <location>
        <begin position="92"/>
        <end position="104"/>
    </location>
</feature>
<keyword evidence="4" id="KW-1185">Reference proteome</keyword>
<feature type="chain" id="PRO_5046814230" evidence="2">
    <location>
        <begin position="21"/>
        <end position="144"/>
    </location>
</feature>
<keyword evidence="2" id="KW-0732">Signal</keyword>
<name>A0ABR1P623_DIAER</name>
<reference evidence="3 4" key="1">
    <citation type="submission" date="2024-02" db="EMBL/GenBank/DDBJ databases">
        <title>De novo assembly and annotation of 12 fungi associated with fruit tree decline syndrome in Ontario, Canada.</title>
        <authorList>
            <person name="Sulman M."/>
            <person name="Ellouze W."/>
            <person name="Ilyukhin E."/>
        </authorList>
    </citation>
    <scope>NUCLEOTIDE SEQUENCE [LARGE SCALE GENOMIC DNA]</scope>
    <source>
        <strain evidence="3 4">M169</strain>
    </source>
</reference>
<gene>
    <name evidence="3" type="ORF">SLS63_007138</name>
</gene>
<feature type="signal peptide" evidence="2">
    <location>
        <begin position="1"/>
        <end position="20"/>
    </location>
</feature>
<comment type="caution">
    <text evidence="3">The sequence shown here is derived from an EMBL/GenBank/DDBJ whole genome shotgun (WGS) entry which is preliminary data.</text>
</comment>
<sequence length="144" mass="13857">MKPTNYLLPVLLAPSAAVAAQPKVVSEPLTTDSLSLTVSNSNPGGPILTFTSHSVTDTTSATESASATTTDSSLSSEPTTTTALHPSEPTGVSGGTGTGTGTGTGASASATTTASEGAAFGDSGSSRVALVVALGAGLLGWVAF</sequence>
<proteinExistence type="predicted"/>